<evidence type="ECO:0000313" key="6">
    <source>
        <dbReference type="EMBL" id="KAI0510127.1"/>
    </source>
</evidence>
<dbReference type="PROSITE" id="PS51017">
    <property type="entry name" value="CCT"/>
    <property type="match status" value="1"/>
</dbReference>
<accession>A0A8T3BCV7</accession>
<dbReference type="InterPro" id="IPR010402">
    <property type="entry name" value="CCT_domain"/>
</dbReference>
<dbReference type="Pfam" id="PF06203">
    <property type="entry name" value="CCT"/>
    <property type="match status" value="1"/>
</dbReference>
<organism evidence="6 7">
    <name type="scientific">Dendrobium nobile</name>
    <name type="common">Orchid</name>
    <dbReference type="NCBI Taxonomy" id="94219"/>
    <lineage>
        <taxon>Eukaryota</taxon>
        <taxon>Viridiplantae</taxon>
        <taxon>Streptophyta</taxon>
        <taxon>Embryophyta</taxon>
        <taxon>Tracheophyta</taxon>
        <taxon>Spermatophyta</taxon>
        <taxon>Magnoliopsida</taxon>
        <taxon>Liliopsida</taxon>
        <taxon>Asparagales</taxon>
        <taxon>Orchidaceae</taxon>
        <taxon>Epidendroideae</taxon>
        <taxon>Malaxideae</taxon>
        <taxon>Dendrobiinae</taxon>
        <taxon>Dendrobium</taxon>
    </lineage>
</organism>
<comment type="subcellular location">
    <subcellularLocation>
        <location evidence="1 3">Nucleus</location>
    </subcellularLocation>
</comment>
<dbReference type="CDD" id="cd09272">
    <property type="entry name" value="RNase_HI_RT_Ty1"/>
    <property type="match status" value="1"/>
</dbReference>
<feature type="domain" description="CCT" evidence="5">
    <location>
        <begin position="502"/>
        <end position="544"/>
    </location>
</feature>
<keyword evidence="2 3" id="KW-0539">Nucleus</keyword>
<feature type="region of interest" description="Disordered" evidence="4">
    <location>
        <begin position="261"/>
        <end position="286"/>
    </location>
</feature>
<dbReference type="Proteomes" id="UP000829196">
    <property type="component" value="Unassembled WGS sequence"/>
</dbReference>
<dbReference type="AlphaFoldDB" id="A0A8T3BCV7"/>
<evidence type="ECO:0000256" key="1">
    <source>
        <dbReference type="ARBA" id="ARBA00004123"/>
    </source>
</evidence>
<dbReference type="GO" id="GO:0005634">
    <property type="term" value="C:nucleus"/>
    <property type="evidence" value="ECO:0007669"/>
    <property type="project" value="UniProtKB-SubCell"/>
</dbReference>
<evidence type="ECO:0000313" key="7">
    <source>
        <dbReference type="Proteomes" id="UP000829196"/>
    </source>
</evidence>
<gene>
    <name evidence="6" type="ORF">KFK09_010727</name>
</gene>
<name>A0A8T3BCV7_DENNO</name>
<evidence type="ECO:0000256" key="3">
    <source>
        <dbReference type="PROSITE-ProRule" id="PRU00357"/>
    </source>
</evidence>
<protein>
    <recommendedName>
        <fullName evidence="5">CCT domain-containing protein</fullName>
    </recommendedName>
</protein>
<comment type="caution">
    <text evidence="6">The sequence shown here is derived from an EMBL/GenBank/DDBJ whole genome shotgun (WGS) entry which is preliminary data.</text>
</comment>
<dbReference type="EMBL" id="JAGYWB010000009">
    <property type="protein sequence ID" value="KAI0510127.1"/>
    <property type="molecule type" value="Genomic_DNA"/>
</dbReference>
<sequence>MTFCLRVILQLPWPISYMSYSHAFKCAILAPFLNFWAFKWFQSKMDFIYHNLPMHLNCCRNQMLKRVLRYVAGMTDLGLPIRPSSFDIHAYSNSDWVADLINRRSVTGYCAFLGTNLVSWCAMKQTTVARSSTEAEYRALATAASDIVWYAASRVSLSLPPASTVARERIPLRHCHRPTAAANPLDNFWRQFCIPQSREYQRPAPAPAPAASLCCASRFRCVVRPASREDLLKLPISDFYDDNQPLGDPFFQNSEVSSNVAPNQAYSPSLDATKEEQQTQVGDLKGSLWEIPPNLSIDEPRKHEQIPTMATCTNVIIGNDDQQNDEYTMDELFDLADQALPSHPQQNITKSIYSDNEPFLPTIPPTMLIGHPNMNTCTGGLYQRGMGLSACYGGQGQTLFSDGNLPMPMPSPNLMPTTMRMPVLKTHYQNNPMRLYNMQDKFRHDGYKPTNLQVLQNGHPQQQRPNNNFSPAVCNDTTSLVPNISNPQTSTLKGVCISAQEKKEKIERYKNKKKRRDFSKKIKYACRKTLADSRPRVKGRFAKTDESEQMARASTSIQDCNNVEAASNNGDLFESFNFLDRSNYNNILEPRYDPLPFYFSMVNSFKN</sequence>
<evidence type="ECO:0000256" key="4">
    <source>
        <dbReference type="SAM" id="MobiDB-lite"/>
    </source>
</evidence>
<proteinExistence type="predicted"/>
<evidence type="ECO:0000259" key="5">
    <source>
        <dbReference type="PROSITE" id="PS51017"/>
    </source>
</evidence>
<dbReference type="GO" id="GO:0009909">
    <property type="term" value="P:regulation of flower development"/>
    <property type="evidence" value="ECO:0007669"/>
    <property type="project" value="InterPro"/>
</dbReference>
<dbReference type="PANTHER" id="PTHR31319">
    <property type="entry name" value="ZINC FINGER PROTEIN CONSTANS-LIKE 4"/>
    <property type="match status" value="1"/>
</dbReference>
<dbReference type="SMR" id="A0A8T3BCV7"/>
<dbReference type="GO" id="GO:0003700">
    <property type="term" value="F:DNA-binding transcription factor activity"/>
    <property type="evidence" value="ECO:0007669"/>
    <property type="project" value="TreeGrafter"/>
</dbReference>
<dbReference type="InterPro" id="IPR045281">
    <property type="entry name" value="CONSTANS-like"/>
</dbReference>
<evidence type="ECO:0000256" key="2">
    <source>
        <dbReference type="ARBA" id="ARBA00023242"/>
    </source>
</evidence>
<keyword evidence="7" id="KW-1185">Reference proteome</keyword>
<dbReference type="PANTHER" id="PTHR31319:SF110">
    <property type="entry name" value="CCT MOTIF FAMILY PROTEIN"/>
    <property type="match status" value="1"/>
</dbReference>
<reference evidence="6" key="1">
    <citation type="journal article" date="2022" name="Front. Genet.">
        <title>Chromosome-Scale Assembly of the Dendrobium nobile Genome Provides Insights Into the Molecular Mechanism of the Biosynthesis of the Medicinal Active Ingredient of Dendrobium.</title>
        <authorList>
            <person name="Xu Q."/>
            <person name="Niu S.-C."/>
            <person name="Li K.-L."/>
            <person name="Zheng P.-J."/>
            <person name="Zhang X.-J."/>
            <person name="Jia Y."/>
            <person name="Liu Y."/>
            <person name="Niu Y.-X."/>
            <person name="Yu L.-H."/>
            <person name="Chen D.-F."/>
            <person name="Zhang G.-Q."/>
        </authorList>
    </citation>
    <scope>NUCLEOTIDE SEQUENCE</scope>
    <source>
        <tissue evidence="6">Leaf</tissue>
    </source>
</reference>